<reference evidence="2" key="1">
    <citation type="journal article" date="2009" name="Environ. Microbiol.">
        <title>Contribution of mobile genetic elements to Desulfovibrio vulgaris genome plasticity.</title>
        <authorList>
            <person name="Walker C.B."/>
            <person name="Stolyar S."/>
            <person name="Chivian D."/>
            <person name="Pinel N."/>
            <person name="Gabster J.A."/>
            <person name="Dehal P.S."/>
            <person name="He Z."/>
            <person name="Yang Z.K."/>
            <person name="Yen H.C."/>
            <person name="Zhou J."/>
            <person name="Wall J.D."/>
            <person name="Hazen T.C."/>
            <person name="Arkin A.P."/>
            <person name="Stahl D.A."/>
        </authorList>
    </citation>
    <scope>NUCLEOTIDE SEQUENCE [LARGE SCALE GENOMIC DNA]</scope>
    <source>
        <strain evidence="2">DP4</strain>
    </source>
</reference>
<dbReference type="Proteomes" id="UP000009173">
    <property type="component" value="Chromosome"/>
</dbReference>
<protein>
    <submittedName>
        <fullName evidence="1">Uncharacterized protein</fullName>
    </submittedName>
</protein>
<organism evidence="1 2">
    <name type="scientific">Nitratidesulfovibrio vulgaris (strain DP4)</name>
    <name type="common">Desulfovibrio vulgaris</name>
    <dbReference type="NCBI Taxonomy" id="391774"/>
    <lineage>
        <taxon>Bacteria</taxon>
        <taxon>Pseudomonadati</taxon>
        <taxon>Thermodesulfobacteriota</taxon>
        <taxon>Desulfovibrionia</taxon>
        <taxon>Desulfovibrionales</taxon>
        <taxon>Desulfovibrionaceae</taxon>
        <taxon>Nitratidesulfovibrio</taxon>
    </lineage>
</organism>
<name>A0A0H3A7F6_NITV4</name>
<dbReference type="AlphaFoldDB" id="A0A0H3A7F6"/>
<evidence type="ECO:0000313" key="2">
    <source>
        <dbReference type="Proteomes" id="UP000009173"/>
    </source>
</evidence>
<dbReference type="RefSeq" id="WP_011791947.1">
    <property type="nucleotide sequence ID" value="NC_008751.1"/>
</dbReference>
<sequence length="419" mass="46729">MPPTIRHAGDAASYARLDGSFEHDLKQSGQGTLTVGTTRYRVSLHHDGLSVTPDNVFARLRHTFSARRPEKLQRLLTERLQSSRGAEARLEVMQQAKEHAFADRFSHIDIRSTSTLSPGEIDAMRQQAAYGFEVAKPIRGTLSVVGDTPQRARMQMVDTLNLRTGIMYQPVMRAAVFNLMGTAPGEGLLSAGGLPRKAYPGDDEGTAWRTFLAERIEAGTAHLDLFARLDTLRQALPHLHDGPEACGLTPARHTRLLAHGFDGEIRDVLLKNSPILGKTLRDMTPDAKERLLRELVEDVKTLLEKPTLAEQGQHLDRLITMRPQCGEIIANAMQTHFFRQTSKLGLEFFSTRGQGVKFWMQTLDGEKITDSATFAGTAQRRARLEEGYSEAITFSEMRHAMRLLQANPDADIGFLSYRD</sequence>
<proteinExistence type="predicted"/>
<dbReference type="EMBL" id="CP000527">
    <property type="protein sequence ID" value="ABM27968.1"/>
    <property type="molecule type" value="Genomic_DNA"/>
</dbReference>
<evidence type="ECO:0000313" key="1">
    <source>
        <dbReference type="EMBL" id="ABM27968.1"/>
    </source>
</evidence>
<dbReference type="HOGENOM" id="CLU_655116_0_0_7"/>
<dbReference type="KEGG" id="dvl:Dvul_0947"/>
<gene>
    <name evidence="1" type="ordered locus">Dvul_0947</name>
</gene>
<accession>A0A0H3A7F6</accession>